<keyword evidence="3" id="KW-1185">Reference proteome</keyword>
<sequence>MFRLFLLGIFIVLFIGEKKGCRDGFLIFSVIRFCNRCDHFDGAICHGGMKSCWKFNVYSENKSCATNHYYYSDRFSGTYLFRYTTLNCKVCEEGMLQLFHDLLRETHCCTDRDRGLYIARVWESQGEIRWCSLI</sequence>
<dbReference type="EMBL" id="AAGW02009666">
    <property type="status" value="NOT_ANNOTATED_CDS"/>
    <property type="molecule type" value="Genomic_DNA"/>
</dbReference>
<accession>A0A5F9DGB4</accession>
<proteinExistence type="predicted"/>
<dbReference type="AlphaFoldDB" id="A0A5F9DGB4"/>
<evidence type="ECO:0008006" key="4">
    <source>
        <dbReference type="Google" id="ProtNLM"/>
    </source>
</evidence>
<feature type="chain" id="PRO_5023823458" description="Prostate and testis expressed 2" evidence="1">
    <location>
        <begin position="21"/>
        <end position="134"/>
    </location>
</feature>
<protein>
    <recommendedName>
        <fullName evidence="4">Prostate and testis expressed 2</fullName>
    </recommendedName>
</protein>
<dbReference type="Proteomes" id="UP000001811">
    <property type="component" value="Chromosome 1"/>
</dbReference>
<dbReference type="Bgee" id="ENSOCUG00000030700">
    <property type="expression patterns" value="Expressed in testis"/>
</dbReference>
<reference evidence="2" key="3">
    <citation type="submission" date="2025-09" db="UniProtKB">
        <authorList>
            <consortium name="Ensembl"/>
        </authorList>
    </citation>
    <scope>IDENTIFICATION</scope>
    <source>
        <strain evidence="2">Thorbecke</strain>
    </source>
</reference>
<name>A0A5F9DGB4_RABIT</name>
<dbReference type="InParanoid" id="A0A5F9DGB4"/>
<reference evidence="2 3" key="1">
    <citation type="journal article" date="2011" name="Nature">
        <title>A high-resolution map of human evolutionary constraint using 29 mammals.</title>
        <authorList>
            <person name="Lindblad-Toh K."/>
            <person name="Garber M."/>
            <person name="Zuk O."/>
            <person name="Lin M.F."/>
            <person name="Parker B.J."/>
            <person name="Washietl S."/>
            <person name="Kheradpour P."/>
            <person name="Ernst J."/>
            <person name="Jordan G."/>
            <person name="Mauceli E."/>
            <person name="Ward L.D."/>
            <person name="Lowe C.B."/>
            <person name="Holloway A.K."/>
            <person name="Clamp M."/>
            <person name="Gnerre S."/>
            <person name="Alfoldi J."/>
            <person name="Beal K."/>
            <person name="Chang J."/>
            <person name="Clawson H."/>
            <person name="Cuff J."/>
            <person name="Di Palma F."/>
            <person name="Fitzgerald S."/>
            <person name="Flicek P."/>
            <person name="Guttman M."/>
            <person name="Hubisz M.J."/>
            <person name="Jaffe D.B."/>
            <person name="Jungreis I."/>
            <person name="Kent W.J."/>
            <person name="Kostka D."/>
            <person name="Lara M."/>
            <person name="Martins A.L."/>
            <person name="Massingham T."/>
            <person name="Moltke I."/>
            <person name="Raney B.J."/>
            <person name="Rasmussen M.D."/>
            <person name="Robinson J."/>
            <person name="Stark A."/>
            <person name="Vilella A.J."/>
            <person name="Wen J."/>
            <person name="Xie X."/>
            <person name="Zody M.C."/>
            <person name="Baldwin J."/>
            <person name="Bloom T."/>
            <person name="Chin C.W."/>
            <person name="Heiman D."/>
            <person name="Nicol R."/>
            <person name="Nusbaum C."/>
            <person name="Young S."/>
            <person name="Wilkinson J."/>
            <person name="Worley K.C."/>
            <person name="Kovar C.L."/>
            <person name="Muzny D.M."/>
            <person name="Gibbs R.A."/>
            <person name="Cree A."/>
            <person name="Dihn H.H."/>
            <person name="Fowler G."/>
            <person name="Jhangiani S."/>
            <person name="Joshi V."/>
            <person name="Lee S."/>
            <person name="Lewis L.R."/>
            <person name="Nazareth L.V."/>
            <person name="Okwuonu G."/>
            <person name="Santibanez J."/>
            <person name="Warren W.C."/>
            <person name="Mardis E.R."/>
            <person name="Weinstock G.M."/>
            <person name="Wilson R.K."/>
            <person name="Delehaunty K."/>
            <person name="Dooling D."/>
            <person name="Fronik C."/>
            <person name="Fulton L."/>
            <person name="Fulton B."/>
            <person name="Graves T."/>
            <person name="Minx P."/>
            <person name="Sodergren E."/>
            <person name="Birney E."/>
            <person name="Margulies E.H."/>
            <person name="Herrero J."/>
            <person name="Green E.D."/>
            <person name="Haussler D."/>
            <person name="Siepel A."/>
            <person name="Goldman N."/>
            <person name="Pollard K.S."/>
            <person name="Pedersen J.S."/>
            <person name="Lander E.S."/>
            <person name="Kellis M."/>
        </authorList>
    </citation>
    <scope>NUCLEOTIDE SEQUENCE [LARGE SCALE GENOMIC DNA]</scope>
    <source>
        <strain evidence="2 3">Thorbecke inbred</strain>
    </source>
</reference>
<reference evidence="2" key="2">
    <citation type="submission" date="2025-08" db="UniProtKB">
        <authorList>
            <consortium name="Ensembl"/>
        </authorList>
    </citation>
    <scope>IDENTIFICATION</scope>
    <source>
        <strain evidence="2">Thorbecke</strain>
    </source>
</reference>
<evidence type="ECO:0000256" key="1">
    <source>
        <dbReference type="SAM" id="SignalP"/>
    </source>
</evidence>
<evidence type="ECO:0000313" key="2">
    <source>
        <dbReference type="Ensembl" id="ENSOCUP00000044377.1"/>
    </source>
</evidence>
<dbReference type="GeneTree" id="ENSGT00510000050363"/>
<organism evidence="2 3">
    <name type="scientific">Oryctolagus cuniculus</name>
    <name type="common">Rabbit</name>
    <dbReference type="NCBI Taxonomy" id="9986"/>
    <lineage>
        <taxon>Eukaryota</taxon>
        <taxon>Metazoa</taxon>
        <taxon>Chordata</taxon>
        <taxon>Craniata</taxon>
        <taxon>Vertebrata</taxon>
        <taxon>Euteleostomi</taxon>
        <taxon>Mammalia</taxon>
        <taxon>Eutheria</taxon>
        <taxon>Euarchontoglires</taxon>
        <taxon>Glires</taxon>
        <taxon>Lagomorpha</taxon>
        <taxon>Leporidae</taxon>
        <taxon>Oryctolagus</taxon>
    </lineage>
</organism>
<evidence type="ECO:0000313" key="3">
    <source>
        <dbReference type="Proteomes" id="UP000001811"/>
    </source>
</evidence>
<keyword evidence="1" id="KW-0732">Signal</keyword>
<feature type="signal peptide" evidence="1">
    <location>
        <begin position="1"/>
        <end position="20"/>
    </location>
</feature>
<dbReference type="Ensembl" id="ENSOCUT00000064700.1">
    <property type="protein sequence ID" value="ENSOCUP00000044377.1"/>
    <property type="gene ID" value="ENSOCUG00000030700.1"/>
</dbReference>